<dbReference type="Proteomes" id="UP000316770">
    <property type="component" value="Chromosome"/>
</dbReference>
<keyword evidence="1" id="KW-1133">Transmembrane helix</keyword>
<feature type="transmembrane region" description="Helical" evidence="1">
    <location>
        <begin position="12"/>
        <end position="35"/>
    </location>
</feature>
<evidence type="ECO:0000313" key="2">
    <source>
        <dbReference type="EMBL" id="QDV56448.1"/>
    </source>
</evidence>
<keyword evidence="1" id="KW-0472">Membrane</keyword>
<evidence type="ECO:0000256" key="1">
    <source>
        <dbReference type="SAM" id="Phobius"/>
    </source>
</evidence>
<evidence type="ECO:0000313" key="3">
    <source>
        <dbReference type="Proteomes" id="UP000316770"/>
    </source>
</evidence>
<organism evidence="2 3">
    <name type="scientific">Rosistilla oblonga</name>
    <dbReference type="NCBI Taxonomy" id="2527990"/>
    <lineage>
        <taxon>Bacteria</taxon>
        <taxon>Pseudomonadati</taxon>
        <taxon>Planctomycetota</taxon>
        <taxon>Planctomycetia</taxon>
        <taxon>Pirellulales</taxon>
        <taxon>Pirellulaceae</taxon>
        <taxon>Rosistilla</taxon>
    </lineage>
</organism>
<feature type="transmembrane region" description="Helical" evidence="1">
    <location>
        <begin position="47"/>
        <end position="67"/>
    </location>
</feature>
<gene>
    <name evidence="2" type="ORF">Mal33_24380</name>
</gene>
<keyword evidence="1" id="KW-0812">Transmembrane</keyword>
<keyword evidence="3" id="KW-1185">Reference proteome</keyword>
<protein>
    <submittedName>
        <fullName evidence="2">Uncharacterized protein</fullName>
    </submittedName>
</protein>
<feature type="transmembrane region" description="Helical" evidence="1">
    <location>
        <begin position="151"/>
        <end position="175"/>
    </location>
</feature>
<accession>A0A518ITP2</accession>
<name>A0A518ITP2_9BACT</name>
<dbReference type="RefSeq" id="WP_145284894.1">
    <property type="nucleotide sequence ID" value="NZ_CP036318.1"/>
</dbReference>
<feature type="transmembrane region" description="Helical" evidence="1">
    <location>
        <begin position="74"/>
        <end position="92"/>
    </location>
</feature>
<proteinExistence type="predicted"/>
<feature type="transmembrane region" description="Helical" evidence="1">
    <location>
        <begin position="112"/>
        <end position="131"/>
    </location>
</feature>
<reference evidence="2 3" key="1">
    <citation type="submission" date="2019-02" db="EMBL/GenBank/DDBJ databases">
        <title>Deep-cultivation of Planctomycetes and their phenomic and genomic characterization uncovers novel biology.</title>
        <authorList>
            <person name="Wiegand S."/>
            <person name="Jogler M."/>
            <person name="Boedeker C."/>
            <person name="Pinto D."/>
            <person name="Vollmers J."/>
            <person name="Rivas-Marin E."/>
            <person name="Kohn T."/>
            <person name="Peeters S.H."/>
            <person name="Heuer A."/>
            <person name="Rast P."/>
            <person name="Oberbeckmann S."/>
            <person name="Bunk B."/>
            <person name="Jeske O."/>
            <person name="Meyerdierks A."/>
            <person name="Storesund J.E."/>
            <person name="Kallscheuer N."/>
            <person name="Luecker S."/>
            <person name="Lage O.M."/>
            <person name="Pohl T."/>
            <person name="Merkel B.J."/>
            <person name="Hornburger P."/>
            <person name="Mueller R.-W."/>
            <person name="Bruemmer F."/>
            <person name="Labrenz M."/>
            <person name="Spormann A.M."/>
            <person name="Op den Camp H."/>
            <person name="Overmann J."/>
            <person name="Amann R."/>
            <person name="Jetten M.S.M."/>
            <person name="Mascher T."/>
            <person name="Medema M.H."/>
            <person name="Devos D.P."/>
            <person name="Kaster A.-K."/>
            <person name="Ovreas L."/>
            <person name="Rohde M."/>
            <person name="Galperin M.Y."/>
            <person name="Jogler C."/>
        </authorList>
    </citation>
    <scope>NUCLEOTIDE SEQUENCE [LARGE SCALE GENOMIC DNA]</scope>
    <source>
        <strain evidence="2 3">Mal33</strain>
    </source>
</reference>
<dbReference type="AlphaFoldDB" id="A0A518ITP2"/>
<dbReference type="EMBL" id="CP036318">
    <property type="protein sequence ID" value="QDV56448.1"/>
    <property type="molecule type" value="Genomic_DNA"/>
</dbReference>
<sequence>MGLYRHSGRVPITGLILCSLLLTPLAIFGGAAYSAAMVFLPFIKLKWLISLLFAAAAGFIVGKVCLAGKVRNRGFVILATVSTMGLAYYVSWGVQRFWLVVGELGFEGAIDNVGLADLLPISLAAWVTWLFENGLWSMRGGADTIKGWPLVALWGIEAATLFVTSWTLALGTYGFRPFCEACERWTTLDVGIAELPVDVDDPAWAEVRDGRFEALRHLKINPAEDRHARIDLATCPECETSDHVLISGVVYAVDKEGNLTANETPIIEYLHMTREKTNELREFAAELNEAVELMRADEEALSEEPTDE</sequence>